<proteinExistence type="inferred from homology"/>
<evidence type="ECO:0000256" key="7">
    <source>
        <dbReference type="SAM" id="Phobius"/>
    </source>
</evidence>
<dbReference type="InterPro" id="IPR051907">
    <property type="entry name" value="DoxX-like_oxidoreductase"/>
</dbReference>
<protein>
    <submittedName>
        <fullName evidence="8">LysR family transcriptional regulator</fullName>
    </submittedName>
</protein>
<keyword evidence="3" id="KW-1003">Cell membrane</keyword>
<evidence type="ECO:0000313" key="9">
    <source>
        <dbReference type="Proteomes" id="UP000626210"/>
    </source>
</evidence>
<keyword evidence="6 7" id="KW-0472">Membrane</keyword>
<evidence type="ECO:0000256" key="1">
    <source>
        <dbReference type="ARBA" id="ARBA00004651"/>
    </source>
</evidence>
<evidence type="ECO:0000256" key="3">
    <source>
        <dbReference type="ARBA" id="ARBA00022475"/>
    </source>
</evidence>
<feature type="transmembrane region" description="Helical" evidence="7">
    <location>
        <begin position="51"/>
        <end position="70"/>
    </location>
</feature>
<evidence type="ECO:0000313" key="8">
    <source>
        <dbReference type="EMBL" id="GHC71915.1"/>
    </source>
</evidence>
<reference evidence="9" key="1">
    <citation type="journal article" date="2019" name="Int. J. Syst. Evol. Microbiol.">
        <title>The Global Catalogue of Microorganisms (GCM) 10K type strain sequencing project: providing services to taxonomists for standard genome sequencing and annotation.</title>
        <authorList>
            <consortium name="The Broad Institute Genomics Platform"/>
            <consortium name="The Broad Institute Genome Sequencing Center for Infectious Disease"/>
            <person name="Wu L."/>
            <person name="Ma J."/>
        </authorList>
    </citation>
    <scope>NUCLEOTIDE SEQUENCE [LARGE SCALE GENOMIC DNA]</scope>
    <source>
        <strain evidence="9">KCTC 23314</strain>
    </source>
</reference>
<feature type="transmembrane region" description="Helical" evidence="7">
    <location>
        <begin position="108"/>
        <end position="128"/>
    </location>
</feature>
<name>A0ABQ3FW18_9BURK</name>
<comment type="similarity">
    <text evidence="2">Belongs to the DoxX family.</text>
</comment>
<sequence length="143" mass="14898">MNMSSTDFQGAVALAGRVLLAAIFFISGLSKIADPAATINYLQAVGMPMPVLAYGLTVLLEVVGGLFLFLGYRVRPAAVALAVFSVVAAALFHNQLGDQNQFAHFLKNVSMSGGLLLMAALGAGSLSFDSRRETASAPAHRIA</sequence>
<keyword evidence="9" id="KW-1185">Reference proteome</keyword>
<dbReference type="PANTHER" id="PTHR33452:SF1">
    <property type="entry name" value="INNER MEMBRANE PROTEIN YPHA-RELATED"/>
    <property type="match status" value="1"/>
</dbReference>
<evidence type="ECO:0000256" key="5">
    <source>
        <dbReference type="ARBA" id="ARBA00022989"/>
    </source>
</evidence>
<keyword evidence="5 7" id="KW-1133">Transmembrane helix</keyword>
<evidence type="ECO:0000256" key="6">
    <source>
        <dbReference type="ARBA" id="ARBA00023136"/>
    </source>
</evidence>
<gene>
    <name evidence="8" type="ORF">GCM10007320_07400</name>
</gene>
<comment type="caution">
    <text evidence="8">The sequence shown here is derived from an EMBL/GenBank/DDBJ whole genome shotgun (WGS) entry which is preliminary data.</text>
</comment>
<dbReference type="InterPro" id="IPR032808">
    <property type="entry name" value="DoxX"/>
</dbReference>
<evidence type="ECO:0000256" key="4">
    <source>
        <dbReference type="ARBA" id="ARBA00022692"/>
    </source>
</evidence>
<evidence type="ECO:0000256" key="2">
    <source>
        <dbReference type="ARBA" id="ARBA00006679"/>
    </source>
</evidence>
<dbReference type="PANTHER" id="PTHR33452">
    <property type="entry name" value="OXIDOREDUCTASE CATD-RELATED"/>
    <property type="match status" value="1"/>
</dbReference>
<dbReference type="Proteomes" id="UP000626210">
    <property type="component" value="Unassembled WGS sequence"/>
</dbReference>
<accession>A0ABQ3FW18</accession>
<comment type="subcellular location">
    <subcellularLocation>
        <location evidence="1">Cell membrane</location>
        <topology evidence="1">Multi-pass membrane protein</topology>
    </subcellularLocation>
</comment>
<keyword evidence="4 7" id="KW-0812">Transmembrane</keyword>
<organism evidence="8 9">
    <name type="scientific">Pseudorhodoferax aquiterrae</name>
    <dbReference type="NCBI Taxonomy" id="747304"/>
    <lineage>
        <taxon>Bacteria</taxon>
        <taxon>Pseudomonadati</taxon>
        <taxon>Pseudomonadota</taxon>
        <taxon>Betaproteobacteria</taxon>
        <taxon>Burkholderiales</taxon>
        <taxon>Comamonadaceae</taxon>
    </lineage>
</organism>
<dbReference type="RefSeq" id="WP_189685677.1">
    <property type="nucleotide sequence ID" value="NZ_BMYK01000002.1"/>
</dbReference>
<dbReference type="EMBL" id="BMYK01000002">
    <property type="protein sequence ID" value="GHC71915.1"/>
    <property type="molecule type" value="Genomic_DNA"/>
</dbReference>
<dbReference type="Pfam" id="PF07681">
    <property type="entry name" value="DoxX"/>
    <property type="match status" value="1"/>
</dbReference>
<feature type="transmembrane region" description="Helical" evidence="7">
    <location>
        <begin position="77"/>
        <end position="96"/>
    </location>
</feature>